<comment type="function">
    <text evidence="4">This protein is located at the 30S-50S ribosomal subunit interface and may play a role in the structure and function of the aminoacyl-tRNA binding site.</text>
</comment>
<feature type="region of interest" description="Disordered" evidence="5">
    <location>
        <begin position="1"/>
        <end position="26"/>
    </location>
</feature>
<evidence type="ECO:0000256" key="4">
    <source>
        <dbReference type="RuleBase" id="RU000559"/>
    </source>
</evidence>
<dbReference type="PANTHER" id="PTHR15680:SF9">
    <property type="entry name" value="LARGE RIBOSOMAL SUBUNIT PROTEIN BL19M"/>
    <property type="match status" value="1"/>
</dbReference>
<evidence type="ECO:0000256" key="3">
    <source>
        <dbReference type="ARBA" id="ARBA00023274"/>
    </source>
</evidence>
<gene>
    <name evidence="6" type="primary">rplS</name>
    <name evidence="6" type="ORF">COT95_00005</name>
</gene>
<dbReference type="InterPro" id="IPR008991">
    <property type="entry name" value="Translation_prot_SH3-like_sf"/>
</dbReference>
<dbReference type="Pfam" id="PF01245">
    <property type="entry name" value="Ribosomal_L19"/>
    <property type="match status" value="1"/>
</dbReference>
<dbReference type="SUPFAM" id="SSF50104">
    <property type="entry name" value="Translation proteins SH3-like domain"/>
    <property type="match status" value="1"/>
</dbReference>
<evidence type="ECO:0000313" key="7">
    <source>
        <dbReference type="Proteomes" id="UP000228614"/>
    </source>
</evidence>
<reference evidence="7" key="1">
    <citation type="submission" date="2017-09" db="EMBL/GenBank/DDBJ databases">
        <title>Depth-based differentiation of microbial function through sediment-hosted aquifers and enrichment of novel symbionts in the deep terrestrial subsurface.</title>
        <authorList>
            <person name="Probst A.J."/>
            <person name="Ladd B."/>
            <person name="Jarett J.K."/>
            <person name="Geller-Mcgrath D.E."/>
            <person name="Sieber C.M.K."/>
            <person name="Emerson J.B."/>
            <person name="Anantharaman K."/>
            <person name="Thomas B.C."/>
            <person name="Malmstrom R."/>
            <person name="Stieglmeier M."/>
            <person name="Klingl A."/>
            <person name="Woyke T."/>
            <person name="Ryan C.M."/>
            <person name="Banfield J.F."/>
        </authorList>
    </citation>
    <scope>NUCLEOTIDE SEQUENCE [LARGE SCALE GENOMIC DNA]</scope>
</reference>
<dbReference type="GO" id="GO:0003735">
    <property type="term" value="F:structural constituent of ribosome"/>
    <property type="evidence" value="ECO:0007669"/>
    <property type="project" value="InterPro"/>
</dbReference>
<keyword evidence="2 6" id="KW-0689">Ribosomal protein</keyword>
<keyword evidence="3 4" id="KW-0687">Ribonucleoprotein</keyword>
<comment type="caution">
    <text evidence="6">The sequence shown here is derived from an EMBL/GenBank/DDBJ whole genome shotgun (WGS) entry which is preliminary data.</text>
</comment>
<dbReference type="PRINTS" id="PR00061">
    <property type="entry name" value="RIBOSOMALL19"/>
</dbReference>
<evidence type="ECO:0000256" key="1">
    <source>
        <dbReference type="ARBA" id="ARBA00005781"/>
    </source>
</evidence>
<name>A0A2H0V7X4_9BACT</name>
<proteinExistence type="inferred from homology"/>
<organism evidence="6 7">
    <name type="scientific">Candidatus Falkowbacteria bacterium CG10_big_fil_rev_8_21_14_0_10_37_6</name>
    <dbReference type="NCBI Taxonomy" id="1974563"/>
    <lineage>
        <taxon>Bacteria</taxon>
        <taxon>Candidatus Falkowiibacteriota</taxon>
    </lineage>
</organism>
<dbReference type="AlphaFoldDB" id="A0A2H0V7X4"/>
<accession>A0A2H0V7X4</accession>
<evidence type="ECO:0000256" key="2">
    <source>
        <dbReference type="ARBA" id="ARBA00022980"/>
    </source>
</evidence>
<dbReference type="Gene3D" id="2.30.30.790">
    <property type="match status" value="1"/>
</dbReference>
<dbReference type="InterPro" id="IPR001857">
    <property type="entry name" value="Ribosomal_bL19"/>
</dbReference>
<evidence type="ECO:0000256" key="5">
    <source>
        <dbReference type="SAM" id="MobiDB-lite"/>
    </source>
</evidence>
<dbReference type="InterPro" id="IPR038657">
    <property type="entry name" value="Ribosomal_bL19_sf"/>
</dbReference>
<feature type="compositionally biased region" description="Basic and acidic residues" evidence="5">
    <location>
        <begin position="1"/>
        <end position="23"/>
    </location>
</feature>
<dbReference type="NCBIfam" id="TIGR01024">
    <property type="entry name" value="rplS_bact"/>
    <property type="match status" value="1"/>
</dbReference>
<dbReference type="PANTHER" id="PTHR15680">
    <property type="entry name" value="RIBOSOMAL PROTEIN L19"/>
    <property type="match status" value="1"/>
</dbReference>
<sequence length="134" mass="15691">MAEEKKEQLIKEEKPVEEKKSQEKQAIPELKPGMTVRVYQKIQEKNPKGEIKERVQYFEGMIMAIKHGKETGGSITVRKISDRIGVEKIFPLHLPTITKIEIKKQSRVRRAKLNFLKNPKEKYKKRLKNIPLQA</sequence>
<comment type="similarity">
    <text evidence="1 4">Belongs to the bacterial ribosomal protein bL19 family.</text>
</comment>
<dbReference type="EMBL" id="PFAN01000001">
    <property type="protein sequence ID" value="PIR95195.1"/>
    <property type="molecule type" value="Genomic_DNA"/>
</dbReference>
<dbReference type="GO" id="GO:0006412">
    <property type="term" value="P:translation"/>
    <property type="evidence" value="ECO:0007669"/>
    <property type="project" value="InterPro"/>
</dbReference>
<evidence type="ECO:0000313" key="6">
    <source>
        <dbReference type="EMBL" id="PIR95195.1"/>
    </source>
</evidence>
<protein>
    <recommendedName>
        <fullName evidence="4">50S ribosomal protein L19</fullName>
    </recommendedName>
</protein>
<dbReference type="Proteomes" id="UP000228614">
    <property type="component" value="Unassembled WGS sequence"/>
</dbReference>
<dbReference type="GO" id="GO:0022625">
    <property type="term" value="C:cytosolic large ribosomal subunit"/>
    <property type="evidence" value="ECO:0007669"/>
    <property type="project" value="TreeGrafter"/>
</dbReference>